<dbReference type="InterPro" id="IPR006034">
    <property type="entry name" value="Asparaginase/glutaminase-like"/>
</dbReference>
<evidence type="ECO:0000256" key="2">
    <source>
        <dbReference type="ARBA" id="ARBA00022801"/>
    </source>
</evidence>
<dbReference type="PRINTS" id="PR00139">
    <property type="entry name" value="ASNGLNASE"/>
</dbReference>
<evidence type="ECO:0000313" key="5">
    <source>
        <dbReference type="EMBL" id="KAK8845631.1"/>
    </source>
</evidence>
<feature type="domain" description="Asparaginase/glutaminase C-terminal" evidence="4">
    <location>
        <begin position="288"/>
        <end position="406"/>
    </location>
</feature>
<dbReference type="InterPro" id="IPR041725">
    <property type="entry name" value="L-asparaginase_I"/>
</dbReference>
<dbReference type="FunFam" id="3.40.50.40:FF:000001">
    <property type="entry name" value="L-asparaginase 1"/>
    <property type="match status" value="1"/>
</dbReference>
<evidence type="ECO:0000313" key="6">
    <source>
        <dbReference type="Proteomes" id="UP001388673"/>
    </source>
</evidence>
<dbReference type="PANTHER" id="PTHR11707">
    <property type="entry name" value="L-ASPARAGINASE"/>
    <property type="match status" value="1"/>
</dbReference>
<dbReference type="PIRSF" id="PIRSF001220">
    <property type="entry name" value="L-ASNase_gatD"/>
    <property type="match status" value="1"/>
</dbReference>
<dbReference type="InterPro" id="IPR040919">
    <property type="entry name" value="Asparaginase_C"/>
</dbReference>
<dbReference type="InterPro" id="IPR037152">
    <property type="entry name" value="L-asparaginase_N_sf"/>
</dbReference>
<dbReference type="InterPro" id="IPR036152">
    <property type="entry name" value="Asp/glu_Ase-like_sf"/>
</dbReference>
<dbReference type="Pfam" id="PF00710">
    <property type="entry name" value="Asparaginase"/>
    <property type="match status" value="1"/>
</dbReference>
<keyword evidence="2" id="KW-0378">Hydrolase</keyword>
<evidence type="ECO:0000256" key="1">
    <source>
        <dbReference type="ARBA" id="ARBA00012920"/>
    </source>
</evidence>
<dbReference type="PIRSF" id="PIRSF500176">
    <property type="entry name" value="L_ASNase"/>
    <property type="match status" value="1"/>
</dbReference>
<dbReference type="SUPFAM" id="SSF53774">
    <property type="entry name" value="Glutaminase/Asparaginase"/>
    <property type="match status" value="1"/>
</dbReference>
<dbReference type="GO" id="GO:0004067">
    <property type="term" value="F:asparaginase activity"/>
    <property type="evidence" value="ECO:0007669"/>
    <property type="project" value="UniProtKB-UniRule"/>
</dbReference>
<proteinExistence type="predicted"/>
<organism evidence="5 6">
    <name type="scientific">Kwoniella newhampshirensis</name>
    <dbReference type="NCBI Taxonomy" id="1651941"/>
    <lineage>
        <taxon>Eukaryota</taxon>
        <taxon>Fungi</taxon>
        <taxon>Dikarya</taxon>
        <taxon>Basidiomycota</taxon>
        <taxon>Agaricomycotina</taxon>
        <taxon>Tremellomycetes</taxon>
        <taxon>Tremellales</taxon>
        <taxon>Cryptococcaceae</taxon>
        <taxon>Kwoniella</taxon>
    </lineage>
</organism>
<protein>
    <recommendedName>
        <fullName evidence="1">asparaginase</fullName>
        <ecNumber evidence="1">3.5.1.1</ecNumber>
    </recommendedName>
</protein>
<evidence type="ECO:0000259" key="3">
    <source>
        <dbReference type="Pfam" id="PF00710"/>
    </source>
</evidence>
<dbReference type="EMBL" id="JBCAWK010000012">
    <property type="protein sequence ID" value="KAK8845631.1"/>
    <property type="molecule type" value="Genomic_DNA"/>
</dbReference>
<comment type="caution">
    <text evidence="5">The sequence shown here is derived from an EMBL/GenBank/DDBJ whole genome shotgun (WGS) entry which is preliminary data.</text>
</comment>
<sequence>MQTSQTQLIAHDEGGSLVVVLTCCHLPILLLDTTAEKGMRRKCLCIGTGGTIASEVTRGGLAPTRTDLFFRRIRSHPSLTSPSELTSSSVSFDSPVQTTLVGKNTLYPTLITPDLDDDGRSVEYEILDLDRHMDSSEMTPSEWNTIASLVYENWQAYDGFVILSGTDTLAYTAAILSFLFHSAGKPIVVTGAQIPLSRPRSDGWTNLLDSLFVAGVLPYAGVGIVFNHQVLHGCRATKTSPNLFAAFTSPCVPALINLNVKITSDTALPLRSSASPPPLVDLYADPTVIAVHVYPGMTGSLLEAQVASVPTCRAVILSAYGSGNLPLDEKNGLLDSLKRLVEREVLVVVISQCAIPNVYPLYTQGRTLLSIGVLPGYDLTHEAAFAKLIWLVSRPEISFQEKQELFETPVTGEMTIDAGV</sequence>
<dbReference type="RefSeq" id="XP_066800439.1">
    <property type="nucleotide sequence ID" value="XM_066949431.1"/>
</dbReference>
<dbReference type="Pfam" id="PF17763">
    <property type="entry name" value="Asparaginase_C"/>
    <property type="match status" value="1"/>
</dbReference>
<feature type="domain" description="L-asparaginase N-terminal" evidence="3">
    <location>
        <begin position="44"/>
        <end position="261"/>
    </location>
</feature>
<dbReference type="Proteomes" id="UP001388673">
    <property type="component" value="Unassembled WGS sequence"/>
</dbReference>
<dbReference type="CDD" id="cd08963">
    <property type="entry name" value="L-asparaginase_I"/>
    <property type="match status" value="1"/>
</dbReference>
<dbReference type="GO" id="GO:0009066">
    <property type="term" value="P:aspartate family amino acid metabolic process"/>
    <property type="evidence" value="ECO:0007669"/>
    <property type="project" value="UniProtKB-ARBA"/>
</dbReference>
<dbReference type="Gene3D" id="3.40.50.1170">
    <property type="entry name" value="L-asparaginase, N-terminal domain"/>
    <property type="match status" value="1"/>
</dbReference>
<accession>A0AAW0YGS7</accession>
<dbReference type="InterPro" id="IPR027473">
    <property type="entry name" value="L-asparaginase_C"/>
</dbReference>
<name>A0AAW0YGS7_9TREE</name>
<dbReference type="GeneID" id="92183605"/>
<dbReference type="Gene3D" id="3.40.50.40">
    <property type="match status" value="1"/>
</dbReference>
<dbReference type="KEGG" id="kne:92183605"/>
<dbReference type="SMART" id="SM00870">
    <property type="entry name" value="Asparaginase"/>
    <property type="match status" value="1"/>
</dbReference>
<dbReference type="InterPro" id="IPR027474">
    <property type="entry name" value="L-asparaginase_N"/>
</dbReference>
<dbReference type="SFLD" id="SFLDS00057">
    <property type="entry name" value="Glutaminase/Asparaginase"/>
    <property type="match status" value="1"/>
</dbReference>
<reference evidence="5 6" key="1">
    <citation type="journal article" date="2024" name="bioRxiv">
        <title>Comparative genomics of Cryptococcus and Kwoniella reveals pathogenesis evolution and contrasting karyotype dynamics via intercentromeric recombination or chromosome fusion.</title>
        <authorList>
            <person name="Coelho M.A."/>
            <person name="David-Palma M."/>
            <person name="Shea T."/>
            <person name="Bowers K."/>
            <person name="McGinley-Smith S."/>
            <person name="Mohammad A.W."/>
            <person name="Gnirke A."/>
            <person name="Yurkov A.M."/>
            <person name="Nowrousian M."/>
            <person name="Sun S."/>
            <person name="Cuomo C.A."/>
            <person name="Heitman J."/>
        </authorList>
    </citation>
    <scope>NUCLEOTIDE SEQUENCE [LARGE SCALE GENOMIC DNA]</scope>
    <source>
        <strain evidence="5 6">CBS 13917</strain>
    </source>
</reference>
<dbReference type="AlphaFoldDB" id="A0AAW0YGS7"/>
<dbReference type="PROSITE" id="PS51732">
    <property type="entry name" value="ASN_GLN_ASE_3"/>
    <property type="match status" value="1"/>
</dbReference>
<dbReference type="PANTHER" id="PTHR11707:SF28">
    <property type="entry name" value="60 KDA LYSOPHOSPHOLIPASE"/>
    <property type="match status" value="1"/>
</dbReference>
<gene>
    <name evidence="5" type="ORF">IAR55_006347</name>
</gene>
<dbReference type="EC" id="3.5.1.1" evidence="1"/>
<evidence type="ECO:0000259" key="4">
    <source>
        <dbReference type="Pfam" id="PF17763"/>
    </source>
</evidence>
<keyword evidence="6" id="KW-1185">Reference proteome</keyword>